<evidence type="ECO:0000256" key="2">
    <source>
        <dbReference type="ARBA" id="ARBA00009254"/>
    </source>
</evidence>
<feature type="compositionally biased region" description="Low complexity" evidence="7">
    <location>
        <begin position="81"/>
        <end position="106"/>
    </location>
</feature>
<dbReference type="InterPro" id="IPR038340">
    <property type="entry name" value="MRP-L47_sf"/>
</dbReference>
<accession>A0ABD3N4K6</accession>
<dbReference type="PANTHER" id="PTHR21183">
    <property type="entry name" value="RIBOSOMAL PROTEIN L47, MITOCHONDRIAL-RELATED"/>
    <property type="match status" value="1"/>
</dbReference>
<comment type="similarity">
    <text evidence="2">Belongs to the universal ribosomal protein uL29 family.</text>
</comment>
<dbReference type="GO" id="GO:0005840">
    <property type="term" value="C:ribosome"/>
    <property type="evidence" value="ECO:0007669"/>
    <property type="project" value="UniProtKB-KW"/>
</dbReference>
<evidence type="ECO:0000313" key="8">
    <source>
        <dbReference type="EMBL" id="KAL3771064.1"/>
    </source>
</evidence>
<organism evidence="8 9">
    <name type="scientific">Discostella pseudostelligera</name>
    <dbReference type="NCBI Taxonomy" id="259834"/>
    <lineage>
        <taxon>Eukaryota</taxon>
        <taxon>Sar</taxon>
        <taxon>Stramenopiles</taxon>
        <taxon>Ochrophyta</taxon>
        <taxon>Bacillariophyta</taxon>
        <taxon>Coscinodiscophyceae</taxon>
        <taxon>Thalassiosirophycidae</taxon>
        <taxon>Stephanodiscales</taxon>
        <taxon>Stephanodiscaceae</taxon>
        <taxon>Discostella</taxon>
    </lineage>
</organism>
<sequence length="299" mass="33898">MLARALKKLAPSRCLATLNANNGFQKHSFCLLMNSPNASVVPSASASASSAGVLLSVASTWNDSRHHHLCINQQRRFISLSSPLQQQSSSNNGDDTDTTIGTTQNNDTDDDAYSNKKAMIDRWMRWNTLSTFRYTPNPTLISQISPNGLTSSSPLNAFRDLVPKAKRESEPVGRSWSVKELRRKSYDDLHKLWYILYKERNMLLTETNLARRHGYEMVQPDRKSKVQKSMGAIKHVLGERKRKKIGEYREYLKEVERINEMMKKTTYITTTTTVMTSDDSNIEDGMEADAQNLSLNEKA</sequence>
<dbReference type="Proteomes" id="UP001530293">
    <property type="component" value="Unassembled WGS sequence"/>
</dbReference>
<comment type="subcellular location">
    <subcellularLocation>
        <location evidence="1">Mitochondrion</location>
    </subcellularLocation>
</comment>
<comment type="caution">
    <text evidence="8">The sequence shown here is derived from an EMBL/GenBank/DDBJ whole genome shotgun (WGS) entry which is preliminary data.</text>
</comment>
<dbReference type="GO" id="GO:0005739">
    <property type="term" value="C:mitochondrion"/>
    <property type="evidence" value="ECO:0007669"/>
    <property type="project" value="UniProtKB-SubCell"/>
</dbReference>
<evidence type="ECO:0000256" key="3">
    <source>
        <dbReference type="ARBA" id="ARBA00022980"/>
    </source>
</evidence>
<keyword evidence="3" id="KW-0689">Ribosomal protein</keyword>
<evidence type="ECO:0000256" key="4">
    <source>
        <dbReference type="ARBA" id="ARBA00023128"/>
    </source>
</evidence>
<dbReference type="Gene3D" id="6.10.330.20">
    <property type="match status" value="1"/>
</dbReference>
<dbReference type="GO" id="GO:1990904">
    <property type="term" value="C:ribonucleoprotein complex"/>
    <property type="evidence" value="ECO:0007669"/>
    <property type="project" value="UniProtKB-KW"/>
</dbReference>
<dbReference type="SUPFAM" id="SSF46561">
    <property type="entry name" value="Ribosomal protein L29 (L29p)"/>
    <property type="match status" value="1"/>
</dbReference>
<keyword evidence="4" id="KW-0496">Mitochondrion</keyword>
<dbReference type="PANTHER" id="PTHR21183:SF18">
    <property type="entry name" value="LARGE RIBOSOMAL SUBUNIT PROTEIN UL29M"/>
    <property type="match status" value="1"/>
</dbReference>
<protein>
    <recommendedName>
        <fullName evidence="6">Large ribosomal subunit protein uL29m</fullName>
    </recommendedName>
</protein>
<keyword evidence="5" id="KW-0687">Ribonucleoprotein</keyword>
<dbReference type="InterPro" id="IPR010729">
    <property type="entry name" value="Ribosomal_uL29_mit"/>
</dbReference>
<evidence type="ECO:0000256" key="7">
    <source>
        <dbReference type="SAM" id="MobiDB-lite"/>
    </source>
</evidence>
<evidence type="ECO:0000313" key="9">
    <source>
        <dbReference type="Proteomes" id="UP001530293"/>
    </source>
</evidence>
<evidence type="ECO:0000256" key="1">
    <source>
        <dbReference type="ARBA" id="ARBA00004173"/>
    </source>
</evidence>
<feature type="region of interest" description="Disordered" evidence="7">
    <location>
        <begin position="81"/>
        <end position="113"/>
    </location>
</feature>
<evidence type="ECO:0000256" key="5">
    <source>
        <dbReference type="ARBA" id="ARBA00023274"/>
    </source>
</evidence>
<evidence type="ECO:0000256" key="6">
    <source>
        <dbReference type="ARBA" id="ARBA00035289"/>
    </source>
</evidence>
<proteinExistence type="inferred from homology"/>
<gene>
    <name evidence="8" type="ORF">ACHAWU_006441</name>
</gene>
<dbReference type="AlphaFoldDB" id="A0ABD3N4K6"/>
<name>A0ABD3N4K6_9STRA</name>
<dbReference type="InterPro" id="IPR036049">
    <property type="entry name" value="Ribosomal_uL29_sf"/>
</dbReference>
<keyword evidence="9" id="KW-1185">Reference proteome</keyword>
<reference evidence="8 9" key="1">
    <citation type="submission" date="2024-10" db="EMBL/GenBank/DDBJ databases">
        <title>Updated reference genomes for cyclostephanoid diatoms.</title>
        <authorList>
            <person name="Roberts W.R."/>
            <person name="Alverson A.J."/>
        </authorList>
    </citation>
    <scope>NUCLEOTIDE SEQUENCE [LARGE SCALE GENOMIC DNA]</scope>
    <source>
        <strain evidence="8 9">AJA232-27</strain>
    </source>
</reference>
<dbReference type="EMBL" id="JALLBG020000031">
    <property type="protein sequence ID" value="KAL3771064.1"/>
    <property type="molecule type" value="Genomic_DNA"/>
</dbReference>
<dbReference type="Pfam" id="PF06984">
    <property type="entry name" value="MRP-L47"/>
    <property type="match status" value="1"/>
</dbReference>